<dbReference type="Pfam" id="PF13439">
    <property type="entry name" value="Glyco_transf_4"/>
    <property type="match status" value="1"/>
</dbReference>
<dbReference type="AlphaFoldDB" id="A0A1H7NPI6"/>
<reference evidence="3" key="1">
    <citation type="submission" date="2016-10" db="EMBL/GenBank/DDBJ databases">
        <authorList>
            <person name="Varghese N."/>
            <person name="Submissions S."/>
        </authorList>
    </citation>
    <scope>NUCLEOTIDE SEQUENCE [LARGE SCALE GENOMIC DNA]</scope>
    <source>
        <strain evidence="3">DSM 19183</strain>
    </source>
</reference>
<evidence type="ECO:0000313" key="2">
    <source>
        <dbReference type="EMBL" id="SEL25331.1"/>
    </source>
</evidence>
<name>A0A1H7NPI6_9LACT</name>
<dbReference type="SUPFAM" id="SSF53756">
    <property type="entry name" value="UDP-Glycosyltransferase/glycogen phosphorylase"/>
    <property type="match status" value="1"/>
</dbReference>
<dbReference type="Pfam" id="PF13692">
    <property type="entry name" value="Glyco_trans_1_4"/>
    <property type="match status" value="1"/>
</dbReference>
<evidence type="ECO:0000313" key="3">
    <source>
        <dbReference type="Proteomes" id="UP000199081"/>
    </source>
</evidence>
<organism evidence="2 3">
    <name type="scientific">Alkalibacterium pelagium</name>
    <dbReference type="NCBI Taxonomy" id="426702"/>
    <lineage>
        <taxon>Bacteria</taxon>
        <taxon>Bacillati</taxon>
        <taxon>Bacillota</taxon>
        <taxon>Bacilli</taxon>
        <taxon>Lactobacillales</taxon>
        <taxon>Carnobacteriaceae</taxon>
        <taxon>Alkalibacterium</taxon>
    </lineage>
</organism>
<sequence>MKVLQINSVCGIGSTGRIATDIHDILIEKGHDSYIAYGRGKVNKNKNIIKIGNKLDIFLHVILTRLFDKHGFGSKKATKLFLEKVKKLDPDIIHLHNIHGYFINIELLFDYIKKYNKTVVWTLHDCWSFTGHCTHFEYAACECWRLDTQIKCIQKNKYPTSWIINNSINNFNRKKSIFNNVESLTLITPSYWLKKIVKQSQLRDYPIQVINNGIDTDIFKPRSNNFRISYRLEEKFVILGVASVWNKSKGIDYFINLSNKLNDNEVIVLVGLTETQIREMPKNIIGISKLNNIEKLAEIYSSANVFFNPTLEDTYPTTNLEAISCGTPVVTFNTGGSPESVDTNMGSIVSSTNIDEILNTIRKYYNTSWEKSKEMHEMSLKKFNKNLNFDNYIELYQSLLH</sequence>
<dbReference type="STRING" id="426702.SAMN04488099_11554"/>
<dbReference type="GO" id="GO:0016757">
    <property type="term" value="F:glycosyltransferase activity"/>
    <property type="evidence" value="ECO:0007669"/>
    <property type="project" value="TreeGrafter"/>
</dbReference>
<evidence type="ECO:0000259" key="1">
    <source>
        <dbReference type="Pfam" id="PF13439"/>
    </source>
</evidence>
<gene>
    <name evidence="2" type="ORF">SAMN04488099_11554</name>
</gene>
<dbReference type="InterPro" id="IPR050194">
    <property type="entry name" value="Glycosyltransferase_grp1"/>
</dbReference>
<dbReference type="Gene3D" id="3.40.50.2000">
    <property type="entry name" value="Glycogen Phosphorylase B"/>
    <property type="match status" value="2"/>
</dbReference>
<proteinExistence type="predicted"/>
<dbReference type="InterPro" id="IPR028098">
    <property type="entry name" value="Glyco_trans_4-like_N"/>
</dbReference>
<accession>A0A1H7NPI6</accession>
<keyword evidence="3" id="KW-1185">Reference proteome</keyword>
<dbReference type="PANTHER" id="PTHR45947:SF3">
    <property type="entry name" value="SULFOQUINOVOSYL TRANSFERASE SQD2"/>
    <property type="match status" value="1"/>
</dbReference>
<dbReference type="Proteomes" id="UP000199081">
    <property type="component" value="Unassembled WGS sequence"/>
</dbReference>
<dbReference type="PANTHER" id="PTHR45947">
    <property type="entry name" value="SULFOQUINOVOSYL TRANSFERASE SQD2"/>
    <property type="match status" value="1"/>
</dbReference>
<keyword evidence="2" id="KW-0808">Transferase</keyword>
<dbReference type="EMBL" id="FNZU01000015">
    <property type="protein sequence ID" value="SEL25331.1"/>
    <property type="molecule type" value="Genomic_DNA"/>
</dbReference>
<dbReference type="RefSeq" id="WP_170231039.1">
    <property type="nucleotide sequence ID" value="NZ_BJYC01000017.1"/>
</dbReference>
<protein>
    <submittedName>
        <fullName evidence="2">Glycosyltransferase involved in cell wall bisynthesis</fullName>
    </submittedName>
</protein>
<feature type="domain" description="Glycosyltransferase subfamily 4-like N-terminal" evidence="1">
    <location>
        <begin position="20"/>
        <end position="217"/>
    </location>
</feature>